<reference evidence="3 4" key="1">
    <citation type="submission" date="2016-10" db="EMBL/GenBank/DDBJ databases">
        <title>Evaluation of Human, Animal and Environmental Mycobacterium chelonae Isolates by Core Genome Phylogenomic Analysis, Targeted Gene Comparison, and Anti-microbial Susceptibility Patterns: A Tale of Mistaken Identities.</title>
        <authorList>
            <person name="Fogelson S.B."/>
            <person name="Camus A.C."/>
            <person name="Lorenz W."/>
            <person name="Vasireddy R."/>
            <person name="Vasireddy S."/>
            <person name="Smith T."/>
            <person name="Brown-Elliott B.A."/>
            <person name="Wallace R.J.Jr."/>
            <person name="Hasan N.A."/>
            <person name="Reischl U."/>
            <person name="Sanchez S."/>
        </authorList>
    </citation>
    <scope>NUCLEOTIDE SEQUENCE [LARGE SCALE GENOMIC DNA]</scope>
    <source>
        <strain evidence="3 4">24999</strain>
    </source>
</reference>
<proteinExistence type="predicted"/>
<protein>
    <recommendedName>
        <fullName evidence="2">PknH-like extracellular domain-containing protein</fullName>
    </recommendedName>
</protein>
<dbReference type="Gene3D" id="3.40.1000.70">
    <property type="entry name" value="PknH-like extracellular domain"/>
    <property type="match status" value="1"/>
</dbReference>
<comment type="caution">
    <text evidence="3">The sequence shown here is derived from an EMBL/GenBank/DDBJ whole genome shotgun (WGS) entry which is preliminary data.</text>
</comment>
<dbReference type="EMBL" id="MLHV01000019">
    <property type="protein sequence ID" value="OHT95507.1"/>
    <property type="molecule type" value="Genomic_DNA"/>
</dbReference>
<organism evidence="3 4">
    <name type="scientific">Mycobacterium syngnathidarum</name>
    <dbReference type="NCBI Taxonomy" id="1908205"/>
    <lineage>
        <taxon>Bacteria</taxon>
        <taxon>Bacillati</taxon>
        <taxon>Actinomycetota</taxon>
        <taxon>Actinomycetes</taxon>
        <taxon>Mycobacteriales</taxon>
        <taxon>Mycobacteriaceae</taxon>
        <taxon>Mycobacterium</taxon>
    </lineage>
</organism>
<accession>A0A1S1JZV9</accession>
<name>A0A1S1JZV9_9MYCO</name>
<dbReference type="Pfam" id="PF14032">
    <property type="entry name" value="PknH_C"/>
    <property type="match status" value="1"/>
</dbReference>
<feature type="region of interest" description="Disordered" evidence="1">
    <location>
        <begin position="1"/>
        <end position="23"/>
    </location>
</feature>
<evidence type="ECO:0000313" key="3">
    <source>
        <dbReference type="EMBL" id="OHT95507.1"/>
    </source>
</evidence>
<feature type="domain" description="PknH-like extracellular" evidence="2">
    <location>
        <begin position="26"/>
        <end position="208"/>
    </location>
</feature>
<keyword evidence="4" id="KW-1185">Reference proteome</keyword>
<gene>
    <name evidence="3" type="ORF">BKG61_19860</name>
</gene>
<dbReference type="AlphaFoldDB" id="A0A1S1JZV9"/>
<dbReference type="InterPro" id="IPR026954">
    <property type="entry name" value="PknH-like_Extracell"/>
</dbReference>
<dbReference type="STRING" id="1908205.BKG60_28080"/>
<sequence>MALAAMTGCTSTVSGTAQPKAPPPEEIKLEQIMLPIEELKAIVGAKNLVLTGNSAEMNDNLPKVRSERCLAALYPAEDMDYRFTYWTAVRNQIAQDSDSDHRHWVQQAAVLYTSEDEARSMRKISAKVWGECTGSAVPIHEEHGIEVWNIGELIFGDELIKQTATREGTDGWSCQHASATVSRISVEAKVCGYDIHDQAATVVNKLVANARR</sequence>
<evidence type="ECO:0000256" key="1">
    <source>
        <dbReference type="SAM" id="MobiDB-lite"/>
    </source>
</evidence>
<evidence type="ECO:0000259" key="2">
    <source>
        <dbReference type="Pfam" id="PF14032"/>
    </source>
</evidence>
<evidence type="ECO:0000313" key="4">
    <source>
        <dbReference type="Proteomes" id="UP000179636"/>
    </source>
</evidence>
<feature type="compositionally biased region" description="Polar residues" evidence="1">
    <location>
        <begin position="8"/>
        <end position="17"/>
    </location>
</feature>
<dbReference type="InterPro" id="IPR038232">
    <property type="entry name" value="PknH-like_Extracell_sf"/>
</dbReference>
<dbReference type="Proteomes" id="UP000179636">
    <property type="component" value="Unassembled WGS sequence"/>
</dbReference>